<proteinExistence type="predicted"/>
<name>A0A5C6DEH2_9BACT</name>
<dbReference type="EMBL" id="SJPY01000010">
    <property type="protein sequence ID" value="TWU35200.1"/>
    <property type="molecule type" value="Genomic_DNA"/>
</dbReference>
<organism evidence="2 4">
    <name type="scientific">Novipirellula aureliae</name>
    <dbReference type="NCBI Taxonomy" id="2527966"/>
    <lineage>
        <taxon>Bacteria</taxon>
        <taxon>Pseudomonadati</taxon>
        <taxon>Planctomycetota</taxon>
        <taxon>Planctomycetia</taxon>
        <taxon>Pirellulales</taxon>
        <taxon>Pirellulaceae</taxon>
        <taxon>Novipirellula</taxon>
    </lineage>
</organism>
<evidence type="ECO:0000313" key="2">
    <source>
        <dbReference type="EMBL" id="TWU35200.1"/>
    </source>
</evidence>
<keyword evidence="1" id="KW-0812">Transmembrane</keyword>
<sequence length="81" mass="9083">MWVAAGWVLFLILLLPAIPGVRLRPPPAGAFLPMKLVTTTLSLVAAGLLLFWPRRRGWLLLNIPIVIVLSIVQWTAWSRFP</sequence>
<feature type="transmembrane region" description="Helical" evidence="1">
    <location>
        <begin position="59"/>
        <end position="77"/>
    </location>
</feature>
<keyword evidence="1" id="KW-1133">Transmembrane helix</keyword>
<keyword evidence="1" id="KW-0472">Membrane</keyword>
<dbReference type="Proteomes" id="UP000315471">
    <property type="component" value="Unassembled WGS sequence"/>
</dbReference>
<dbReference type="EMBL" id="SJPY01000010">
    <property type="protein sequence ID" value="TWU35203.1"/>
    <property type="molecule type" value="Genomic_DNA"/>
</dbReference>
<reference evidence="2 4" key="1">
    <citation type="submission" date="2019-02" db="EMBL/GenBank/DDBJ databases">
        <title>Deep-cultivation of Planctomycetes and their phenomic and genomic characterization uncovers novel biology.</title>
        <authorList>
            <person name="Wiegand S."/>
            <person name="Jogler M."/>
            <person name="Boedeker C."/>
            <person name="Pinto D."/>
            <person name="Vollmers J."/>
            <person name="Rivas-Marin E."/>
            <person name="Kohn T."/>
            <person name="Peeters S.H."/>
            <person name="Heuer A."/>
            <person name="Rast P."/>
            <person name="Oberbeckmann S."/>
            <person name="Bunk B."/>
            <person name="Jeske O."/>
            <person name="Meyerdierks A."/>
            <person name="Storesund J.E."/>
            <person name="Kallscheuer N."/>
            <person name="Luecker S."/>
            <person name="Lage O.M."/>
            <person name="Pohl T."/>
            <person name="Merkel B.J."/>
            <person name="Hornburger P."/>
            <person name="Mueller R.-W."/>
            <person name="Bruemmer F."/>
            <person name="Labrenz M."/>
            <person name="Spormann A.M."/>
            <person name="Op Den Camp H."/>
            <person name="Overmann J."/>
            <person name="Amann R."/>
            <person name="Jetten M.S.M."/>
            <person name="Mascher T."/>
            <person name="Medema M.H."/>
            <person name="Devos D.P."/>
            <person name="Kaster A.-K."/>
            <person name="Ovreas L."/>
            <person name="Rohde M."/>
            <person name="Galperin M.Y."/>
            <person name="Jogler C."/>
        </authorList>
    </citation>
    <scope>NUCLEOTIDE SEQUENCE [LARGE SCALE GENOMIC DNA]</scope>
    <source>
        <strain evidence="2 4">Q31b</strain>
    </source>
</reference>
<evidence type="ECO:0000313" key="4">
    <source>
        <dbReference type="Proteomes" id="UP000315471"/>
    </source>
</evidence>
<evidence type="ECO:0000313" key="3">
    <source>
        <dbReference type="EMBL" id="TWU35203.1"/>
    </source>
</evidence>
<protein>
    <submittedName>
        <fullName evidence="2">Uncharacterized protein</fullName>
    </submittedName>
</protein>
<gene>
    <name evidence="2" type="ORF">Q31b_52960</name>
    <name evidence="3" type="ORF">Q31b_52990</name>
</gene>
<evidence type="ECO:0000256" key="1">
    <source>
        <dbReference type="SAM" id="Phobius"/>
    </source>
</evidence>
<accession>A0A5C6DEH2</accession>
<comment type="caution">
    <text evidence="2">The sequence shown here is derived from an EMBL/GenBank/DDBJ whole genome shotgun (WGS) entry which is preliminary data.</text>
</comment>
<feature type="transmembrane region" description="Helical" evidence="1">
    <location>
        <begin position="33"/>
        <end position="52"/>
    </location>
</feature>
<dbReference type="AlphaFoldDB" id="A0A5C6DEH2"/>
<keyword evidence="4" id="KW-1185">Reference proteome</keyword>